<feature type="transmembrane region" description="Helical" evidence="1">
    <location>
        <begin position="12"/>
        <end position="32"/>
    </location>
</feature>
<dbReference type="InterPro" id="IPR036465">
    <property type="entry name" value="vWFA_dom_sf"/>
</dbReference>
<sequence>MSGTYELFQDFWLLRAYWLVGLPFLILLFFWLRHKRGGLAGWNAVIDTALMPVLVKLGHVAYPQSRWGHLAPLAAAVVLCVALSGPARQNDDAPSFQNLDGIMLLMDMSPSVTKGGSLDDAQAAAAYLLQRVGARPVGLILYTGDPFLVSAMTIDTATLEGPIAVLDAELMPSVGSRPERALGMARGLFQEAGILSGDIVLITDGGGMNTAALQETLDIVEAGGRVSTIFIPPDAQIAEANPEMPPPDEKALNQLADAGGGLAIGMKELSDLSDLLKDSRTEYLAKSELAPLLFDDLGRYLVILAMIPALVLFRRGR</sequence>
<dbReference type="RefSeq" id="WP_127765375.1">
    <property type="nucleotide sequence ID" value="NZ_SADE01000002.1"/>
</dbReference>
<organism evidence="3 4">
    <name type="scientific">Hwanghaeella grinnelliae</name>
    <dbReference type="NCBI Taxonomy" id="2500179"/>
    <lineage>
        <taxon>Bacteria</taxon>
        <taxon>Pseudomonadati</taxon>
        <taxon>Pseudomonadota</taxon>
        <taxon>Alphaproteobacteria</taxon>
        <taxon>Rhodospirillales</taxon>
        <taxon>Rhodospirillaceae</taxon>
        <taxon>Hwanghaeella</taxon>
    </lineage>
</organism>
<feature type="domain" description="VWFA" evidence="2">
    <location>
        <begin position="101"/>
        <end position="284"/>
    </location>
</feature>
<gene>
    <name evidence="3" type="ORF">EOI86_11620</name>
</gene>
<evidence type="ECO:0000259" key="2">
    <source>
        <dbReference type="PROSITE" id="PS50234"/>
    </source>
</evidence>
<accession>A0A3S2Z6R5</accession>
<dbReference type="InterPro" id="IPR002035">
    <property type="entry name" value="VWF_A"/>
</dbReference>
<dbReference type="Gene3D" id="3.40.50.410">
    <property type="entry name" value="von Willebrand factor, type A domain"/>
    <property type="match status" value="1"/>
</dbReference>
<proteinExistence type="predicted"/>
<evidence type="ECO:0000313" key="3">
    <source>
        <dbReference type="EMBL" id="RVU35898.1"/>
    </source>
</evidence>
<feature type="transmembrane region" description="Helical" evidence="1">
    <location>
        <begin position="38"/>
        <end position="55"/>
    </location>
</feature>
<keyword evidence="4" id="KW-1185">Reference proteome</keyword>
<dbReference type="Proteomes" id="UP000287447">
    <property type="component" value="Unassembled WGS sequence"/>
</dbReference>
<dbReference type="EMBL" id="SADE01000002">
    <property type="protein sequence ID" value="RVU35898.1"/>
    <property type="molecule type" value="Genomic_DNA"/>
</dbReference>
<protein>
    <submittedName>
        <fullName evidence="3">VWA domain-containing protein</fullName>
    </submittedName>
</protein>
<keyword evidence="1" id="KW-0812">Transmembrane</keyword>
<evidence type="ECO:0000313" key="4">
    <source>
        <dbReference type="Proteomes" id="UP000287447"/>
    </source>
</evidence>
<evidence type="ECO:0000256" key="1">
    <source>
        <dbReference type="SAM" id="Phobius"/>
    </source>
</evidence>
<keyword evidence="1" id="KW-1133">Transmembrane helix</keyword>
<dbReference type="PROSITE" id="PS50234">
    <property type="entry name" value="VWFA"/>
    <property type="match status" value="1"/>
</dbReference>
<keyword evidence="1" id="KW-0472">Membrane</keyword>
<name>A0A3S2Z6R5_9PROT</name>
<dbReference type="SUPFAM" id="SSF53300">
    <property type="entry name" value="vWA-like"/>
    <property type="match status" value="1"/>
</dbReference>
<dbReference type="Pfam" id="PF13519">
    <property type="entry name" value="VWA_2"/>
    <property type="match status" value="1"/>
</dbReference>
<dbReference type="OrthoDB" id="8005957at2"/>
<comment type="caution">
    <text evidence="3">The sequence shown here is derived from an EMBL/GenBank/DDBJ whole genome shotgun (WGS) entry which is preliminary data.</text>
</comment>
<dbReference type="AlphaFoldDB" id="A0A3S2Z6R5"/>
<reference evidence="4" key="1">
    <citation type="submission" date="2019-01" db="EMBL/GenBank/DDBJ databases">
        <title>Gri0909 isolated from a small marine red alga.</title>
        <authorList>
            <person name="Kim J."/>
            <person name="Jeong S.E."/>
            <person name="Jeon C.O."/>
        </authorList>
    </citation>
    <scope>NUCLEOTIDE SEQUENCE [LARGE SCALE GENOMIC DNA]</scope>
    <source>
        <strain evidence="4">Gri0909</strain>
    </source>
</reference>